<evidence type="ECO:0000256" key="4">
    <source>
        <dbReference type="ARBA" id="ARBA00022692"/>
    </source>
</evidence>
<dbReference type="Proteomes" id="UP000564806">
    <property type="component" value="Unassembled WGS sequence"/>
</dbReference>
<dbReference type="SMART" id="SM00382">
    <property type="entry name" value="AAA"/>
    <property type="match status" value="1"/>
</dbReference>
<reference evidence="13" key="1">
    <citation type="submission" date="2020-06" db="EMBL/GenBank/DDBJ databases">
        <title>Paenibacillus sp. nov., isolated from soil.</title>
        <authorList>
            <person name="Seo Y.L."/>
        </authorList>
    </citation>
    <scope>NUCLEOTIDE SEQUENCE [LARGE SCALE GENOMIC DNA]</scope>
    <source>
        <strain evidence="13">JW14</strain>
    </source>
</reference>
<dbReference type="InterPro" id="IPR011527">
    <property type="entry name" value="ABC1_TM_dom"/>
</dbReference>
<dbReference type="Gene3D" id="1.20.1560.10">
    <property type="entry name" value="ABC transporter type 1, transmembrane domain"/>
    <property type="match status" value="1"/>
</dbReference>
<keyword evidence="5" id="KW-0547">Nucleotide-binding</keyword>
<name>A0A850ERU6_9BACL</name>
<protein>
    <submittedName>
        <fullName evidence="13">ABC transporter ATP-binding protein</fullName>
    </submittedName>
</protein>
<dbReference type="InterPro" id="IPR017871">
    <property type="entry name" value="ABC_transporter-like_CS"/>
</dbReference>
<dbReference type="Pfam" id="PF00005">
    <property type="entry name" value="ABC_tran"/>
    <property type="match status" value="1"/>
</dbReference>
<dbReference type="CDD" id="cd07346">
    <property type="entry name" value="ABC_6TM_exporters"/>
    <property type="match status" value="1"/>
</dbReference>
<dbReference type="PROSITE" id="PS00211">
    <property type="entry name" value="ABC_TRANSPORTER_1"/>
    <property type="match status" value="1"/>
</dbReference>
<dbReference type="GO" id="GO:0005524">
    <property type="term" value="F:ATP binding"/>
    <property type="evidence" value="ECO:0007669"/>
    <property type="project" value="UniProtKB-KW"/>
</dbReference>
<dbReference type="EMBL" id="JABWCS010000220">
    <property type="protein sequence ID" value="NUU63928.1"/>
    <property type="molecule type" value="Genomic_DNA"/>
</dbReference>
<feature type="transmembrane region" description="Helical" evidence="10">
    <location>
        <begin position="161"/>
        <end position="178"/>
    </location>
</feature>
<keyword evidence="6" id="KW-0378">Hydrolase</keyword>
<evidence type="ECO:0000313" key="13">
    <source>
        <dbReference type="EMBL" id="NUU63928.1"/>
    </source>
</evidence>
<keyword evidence="3" id="KW-1003">Cell membrane</keyword>
<evidence type="ECO:0000313" key="14">
    <source>
        <dbReference type="Proteomes" id="UP000564806"/>
    </source>
</evidence>
<dbReference type="GO" id="GO:0008234">
    <property type="term" value="F:cysteine-type peptidase activity"/>
    <property type="evidence" value="ECO:0007669"/>
    <property type="project" value="UniProtKB-KW"/>
</dbReference>
<evidence type="ECO:0000259" key="11">
    <source>
        <dbReference type="PROSITE" id="PS50893"/>
    </source>
</evidence>
<keyword evidence="4 10" id="KW-0812">Transmembrane</keyword>
<keyword evidence="2" id="KW-0813">Transport</keyword>
<dbReference type="PROSITE" id="PS50893">
    <property type="entry name" value="ABC_TRANSPORTER_2"/>
    <property type="match status" value="1"/>
</dbReference>
<proteinExistence type="predicted"/>
<keyword evidence="6" id="KW-0645">Protease</keyword>
<evidence type="ECO:0000256" key="6">
    <source>
        <dbReference type="ARBA" id="ARBA00022807"/>
    </source>
</evidence>
<evidence type="ECO:0000256" key="7">
    <source>
        <dbReference type="ARBA" id="ARBA00022840"/>
    </source>
</evidence>
<dbReference type="InterPro" id="IPR027417">
    <property type="entry name" value="P-loop_NTPase"/>
</dbReference>
<dbReference type="InterPro" id="IPR036640">
    <property type="entry name" value="ABC1_TM_sf"/>
</dbReference>
<keyword evidence="9 10" id="KW-0472">Membrane</keyword>
<dbReference type="FunFam" id="3.40.50.300:FF:000299">
    <property type="entry name" value="ABC transporter ATP-binding protein/permease"/>
    <property type="match status" value="1"/>
</dbReference>
<evidence type="ECO:0000256" key="1">
    <source>
        <dbReference type="ARBA" id="ARBA00004651"/>
    </source>
</evidence>
<keyword evidence="14" id="KW-1185">Reference proteome</keyword>
<dbReference type="PANTHER" id="PTHR43394:SF1">
    <property type="entry name" value="ATP-BINDING CASSETTE SUB-FAMILY B MEMBER 10, MITOCHONDRIAL"/>
    <property type="match status" value="1"/>
</dbReference>
<dbReference type="RefSeq" id="WP_175374288.1">
    <property type="nucleotide sequence ID" value="NZ_JABWCS010000220.1"/>
</dbReference>
<dbReference type="Pfam" id="PF00664">
    <property type="entry name" value="ABC_membrane"/>
    <property type="match status" value="1"/>
</dbReference>
<keyword evidence="7 13" id="KW-0067">ATP-binding</keyword>
<feature type="transmembrane region" description="Helical" evidence="10">
    <location>
        <begin position="61"/>
        <end position="81"/>
    </location>
</feature>
<sequence length="570" mass="64353">MNSQINTRAVLSLLFHYVKRYWMILIFLPFLIGVDIAFELGVAKIQGLFIDTADHGTLARLFYVIKLVICLLLAGIILLALHRHLIVKLLGYVHRDITLRLFEVINHMPYQKLKKYHSGDLVTRVKDDVEHSSQIIDAVIEFITVLVLIILSFVYLIRIDVVLALIGAISAPILFWIGRMFDKRIRTQSSDVQEKERALRETAQEYIQGYTVAKVFNVSELYLNPFMQGRKDLSKAQTRLAMTNTMSRTFTESGFNLIYIVALVFIAIASSRNALTPGTIITFSVLFELVVWPVIGMSDQYSRVQEGIGAFQRIYDFVGTTNNTPIKSSNSNEKLETEISYKREVLSLHDVSFQPESSDRAILNHINFDLKSGETVVVIGPSGSGKSTFAKLCCGLYEPTQGKVSVHGQSVYVNQSPYLFSGTVQDNIKLAYDQATDHDIHIAARNAELEEFVEQLSDNYNTVISEQGSNFSGGQRQRLALARAFIHKDCDLFIMDEPTSALDPATEQQVVASLKTYLEHKSVIIITHRLSLVSLADRIIVMNEGRIAEEGTHAELMRNQGLYKKFQRRT</sequence>
<dbReference type="GO" id="GO:0005886">
    <property type="term" value="C:plasma membrane"/>
    <property type="evidence" value="ECO:0007669"/>
    <property type="project" value="UniProtKB-SubCell"/>
</dbReference>
<evidence type="ECO:0000259" key="12">
    <source>
        <dbReference type="PROSITE" id="PS50929"/>
    </source>
</evidence>
<dbReference type="InterPro" id="IPR003439">
    <property type="entry name" value="ABC_transporter-like_ATP-bd"/>
</dbReference>
<feature type="domain" description="ABC transporter" evidence="11">
    <location>
        <begin position="346"/>
        <end position="569"/>
    </location>
</feature>
<accession>A0A850ERU6</accession>
<gene>
    <name evidence="13" type="ORF">HPT30_26585</name>
</gene>
<feature type="domain" description="ABC transmembrane type-1" evidence="12">
    <location>
        <begin position="26"/>
        <end position="306"/>
    </location>
</feature>
<dbReference type="GO" id="GO:0015421">
    <property type="term" value="F:ABC-type oligopeptide transporter activity"/>
    <property type="evidence" value="ECO:0007669"/>
    <property type="project" value="TreeGrafter"/>
</dbReference>
<keyword evidence="8 10" id="KW-1133">Transmembrane helix</keyword>
<dbReference type="PROSITE" id="PS50929">
    <property type="entry name" value="ABC_TM1F"/>
    <property type="match status" value="1"/>
</dbReference>
<dbReference type="GO" id="GO:0016887">
    <property type="term" value="F:ATP hydrolysis activity"/>
    <property type="evidence" value="ECO:0007669"/>
    <property type="project" value="InterPro"/>
</dbReference>
<feature type="transmembrane region" description="Helical" evidence="10">
    <location>
        <begin position="135"/>
        <end position="155"/>
    </location>
</feature>
<comment type="subcellular location">
    <subcellularLocation>
        <location evidence="1">Cell membrane</location>
        <topology evidence="1">Multi-pass membrane protein</topology>
    </subcellularLocation>
</comment>
<evidence type="ECO:0000256" key="5">
    <source>
        <dbReference type="ARBA" id="ARBA00022741"/>
    </source>
</evidence>
<feature type="transmembrane region" description="Helical" evidence="10">
    <location>
        <begin position="249"/>
        <end position="268"/>
    </location>
</feature>
<evidence type="ECO:0000256" key="3">
    <source>
        <dbReference type="ARBA" id="ARBA00022475"/>
    </source>
</evidence>
<dbReference type="AlphaFoldDB" id="A0A850ERU6"/>
<evidence type="ECO:0000256" key="2">
    <source>
        <dbReference type="ARBA" id="ARBA00022448"/>
    </source>
</evidence>
<feature type="transmembrane region" description="Helical" evidence="10">
    <location>
        <begin position="21"/>
        <end position="41"/>
    </location>
</feature>
<organism evidence="13 14">
    <name type="scientific">Paenibacillus agri</name>
    <dbReference type="NCBI Taxonomy" id="2744309"/>
    <lineage>
        <taxon>Bacteria</taxon>
        <taxon>Bacillati</taxon>
        <taxon>Bacillota</taxon>
        <taxon>Bacilli</taxon>
        <taxon>Bacillales</taxon>
        <taxon>Paenibacillaceae</taxon>
        <taxon>Paenibacillus</taxon>
    </lineage>
</organism>
<dbReference type="SUPFAM" id="SSF90123">
    <property type="entry name" value="ABC transporter transmembrane region"/>
    <property type="match status" value="1"/>
</dbReference>
<dbReference type="PANTHER" id="PTHR43394">
    <property type="entry name" value="ATP-DEPENDENT PERMEASE MDL1, MITOCHONDRIAL"/>
    <property type="match status" value="1"/>
</dbReference>
<keyword evidence="6" id="KW-0788">Thiol protease</keyword>
<dbReference type="SUPFAM" id="SSF52540">
    <property type="entry name" value="P-loop containing nucleoside triphosphate hydrolases"/>
    <property type="match status" value="1"/>
</dbReference>
<dbReference type="Gene3D" id="3.40.50.300">
    <property type="entry name" value="P-loop containing nucleotide triphosphate hydrolases"/>
    <property type="match status" value="1"/>
</dbReference>
<feature type="transmembrane region" description="Helical" evidence="10">
    <location>
        <begin position="274"/>
        <end position="295"/>
    </location>
</feature>
<evidence type="ECO:0000256" key="9">
    <source>
        <dbReference type="ARBA" id="ARBA00023136"/>
    </source>
</evidence>
<dbReference type="InterPro" id="IPR039421">
    <property type="entry name" value="Type_1_exporter"/>
</dbReference>
<comment type="caution">
    <text evidence="13">The sequence shown here is derived from an EMBL/GenBank/DDBJ whole genome shotgun (WGS) entry which is preliminary data.</text>
</comment>
<dbReference type="InterPro" id="IPR003593">
    <property type="entry name" value="AAA+_ATPase"/>
</dbReference>
<evidence type="ECO:0000256" key="8">
    <source>
        <dbReference type="ARBA" id="ARBA00022989"/>
    </source>
</evidence>
<evidence type="ECO:0000256" key="10">
    <source>
        <dbReference type="SAM" id="Phobius"/>
    </source>
</evidence>